<dbReference type="PANTHER" id="PTHR46796">
    <property type="entry name" value="HTH-TYPE TRANSCRIPTIONAL ACTIVATOR RHAS-RELATED"/>
    <property type="match status" value="1"/>
</dbReference>
<dbReference type="SMART" id="SM00342">
    <property type="entry name" value="HTH_ARAC"/>
    <property type="match status" value="1"/>
</dbReference>
<dbReference type="InterPro" id="IPR018062">
    <property type="entry name" value="HTH_AraC-typ_CS"/>
</dbReference>
<proteinExistence type="predicted"/>
<accession>A0ABX0WP75</accession>
<evidence type="ECO:0000313" key="6">
    <source>
        <dbReference type="Proteomes" id="UP000783934"/>
    </source>
</evidence>
<dbReference type="InterPro" id="IPR018060">
    <property type="entry name" value="HTH_AraC"/>
</dbReference>
<dbReference type="Gene3D" id="1.10.10.60">
    <property type="entry name" value="Homeodomain-like"/>
    <property type="match status" value="1"/>
</dbReference>
<dbReference type="InterPro" id="IPR009057">
    <property type="entry name" value="Homeodomain-like_sf"/>
</dbReference>
<dbReference type="RefSeq" id="WP_167660708.1">
    <property type="nucleotide sequence ID" value="NZ_BMCQ01000004.1"/>
</dbReference>
<feature type="domain" description="HTH araC/xylS-type" evidence="4">
    <location>
        <begin position="238"/>
        <end position="337"/>
    </location>
</feature>
<keyword evidence="1" id="KW-0805">Transcription regulation</keyword>
<sequence length="348" mass="39643">MQTQLALDVSPIYSYPIIQSRSAVKSHQELSHSISGHELEWRKGKVNTRLFRYNLEQISMMVLGYGAEVEIQATKFQGFSLVQIPLRGTTEIISDGVSVIAKPGETVIVTPKEKVQTLWQLGCEQLLLKIPHHLISCLDQAWVSPHLRPQNTSNLRPAYKIQPQITQQWHALLQQLIMLPSLYGKKGLNSVWLRHFETNIALFLLSHQPSVDQTETTPLWPKQNHTSITTDINQNRLIQLKRYVQAHFTEKITLADLARVAGVSTRTLNVMCHQQIGMSPMTWLRTVRLDAIRQALLSNPKKSITELALAHGFEHLGRFSFYYQQRFGELPKDTGQKPTKTAKSTINE</sequence>
<name>A0ABX0WP75_9BURK</name>
<dbReference type="Pfam" id="PF14525">
    <property type="entry name" value="AraC_binding_2"/>
    <property type="match status" value="1"/>
</dbReference>
<keyword evidence="3" id="KW-0804">Transcription</keyword>
<evidence type="ECO:0000256" key="2">
    <source>
        <dbReference type="ARBA" id="ARBA00023125"/>
    </source>
</evidence>
<evidence type="ECO:0000256" key="3">
    <source>
        <dbReference type="ARBA" id="ARBA00023163"/>
    </source>
</evidence>
<gene>
    <name evidence="5" type="ORF">GGR41_000771</name>
</gene>
<evidence type="ECO:0000313" key="5">
    <source>
        <dbReference type="EMBL" id="NJB64550.1"/>
    </source>
</evidence>
<protein>
    <submittedName>
        <fullName evidence="5">AraC-like DNA-binding protein</fullName>
    </submittedName>
</protein>
<comment type="caution">
    <text evidence="5">The sequence shown here is derived from an EMBL/GenBank/DDBJ whole genome shotgun (WGS) entry which is preliminary data.</text>
</comment>
<dbReference type="PROSITE" id="PS00041">
    <property type="entry name" value="HTH_ARAC_FAMILY_1"/>
    <property type="match status" value="1"/>
</dbReference>
<dbReference type="EMBL" id="JAATIZ010000001">
    <property type="protein sequence ID" value="NJB64550.1"/>
    <property type="molecule type" value="Genomic_DNA"/>
</dbReference>
<dbReference type="InterPro" id="IPR050204">
    <property type="entry name" value="AraC_XylS_family_regulators"/>
</dbReference>
<dbReference type="PROSITE" id="PS01124">
    <property type="entry name" value="HTH_ARAC_FAMILY_2"/>
    <property type="match status" value="1"/>
</dbReference>
<reference evidence="5 6" key="1">
    <citation type="submission" date="2020-03" db="EMBL/GenBank/DDBJ databases">
        <title>Genomic Encyclopedia of Type Strains, Phase IV (KMG-IV): sequencing the most valuable type-strain genomes for metagenomic binning, comparative biology and taxonomic classification.</title>
        <authorList>
            <person name="Goeker M."/>
        </authorList>
    </citation>
    <scope>NUCLEOTIDE SEQUENCE [LARGE SCALE GENOMIC DNA]</scope>
    <source>
        <strain evidence="5 6">DSM 26613</strain>
    </source>
</reference>
<dbReference type="InterPro" id="IPR035418">
    <property type="entry name" value="AraC-bd_2"/>
</dbReference>
<organism evidence="5 6">
    <name type="scientific">Paenalcaligenes hominis</name>
    <dbReference type="NCBI Taxonomy" id="643674"/>
    <lineage>
        <taxon>Bacteria</taxon>
        <taxon>Pseudomonadati</taxon>
        <taxon>Pseudomonadota</taxon>
        <taxon>Betaproteobacteria</taxon>
        <taxon>Burkholderiales</taxon>
        <taxon>Alcaligenaceae</taxon>
        <taxon>Paenalcaligenes</taxon>
    </lineage>
</organism>
<evidence type="ECO:0000256" key="1">
    <source>
        <dbReference type="ARBA" id="ARBA00023015"/>
    </source>
</evidence>
<keyword evidence="2" id="KW-0238">DNA-binding</keyword>
<dbReference type="Pfam" id="PF12833">
    <property type="entry name" value="HTH_18"/>
    <property type="match status" value="1"/>
</dbReference>
<dbReference type="SUPFAM" id="SSF46689">
    <property type="entry name" value="Homeodomain-like"/>
    <property type="match status" value="1"/>
</dbReference>
<dbReference type="Proteomes" id="UP000783934">
    <property type="component" value="Unassembled WGS sequence"/>
</dbReference>
<keyword evidence="6" id="KW-1185">Reference proteome</keyword>
<evidence type="ECO:0000259" key="4">
    <source>
        <dbReference type="PROSITE" id="PS01124"/>
    </source>
</evidence>